<gene>
    <name evidence="1" type="ORF">Y5W_01506</name>
</gene>
<reference evidence="1 2" key="1">
    <citation type="submission" date="2012-09" db="EMBL/GenBank/DDBJ databases">
        <title>Genome Sequence of alkane-degrading Bacterium Alcanivorax sp. 521-1.</title>
        <authorList>
            <person name="Lai Q."/>
            <person name="Shao Z."/>
        </authorList>
    </citation>
    <scope>NUCLEOTIDE SEQUENCE [LARGE SCALE GENOMIC DNA]</scope>
    <source>
        <strain evidence="1 2">521-1</strain>
    </source>
</reference>
<comment type="caution">
    <text evidence="1">The sequence shown here is derived from an EMBL/GenBank/DDBJ whole genome shotgun (WGS) entry which is preliminary data.</text>
</comment>
<keyword evidence="2" id="KW-1185">Reference proteome</keyword>
<accession>A0ABS0ARF8</accession>
<organism evidence="1 2">
    <name type="scientific">Alloalcanivorax profundimaris</name>
    <dbReference type="NCBI Taxonomy" id="2735259"/>
    <lineage>
        <taxon>Bacteria</taxon>
        <taxon>Pseudomonadati</taxon>
        <taxon>Pseudomonadota</taxon>
        <taxon>Gammaproteobacteria</taxon>
        <taxon>Oceanospirillales</taxon>
        <taxon>Alcanivoracaceae</taxon>
        <taxon>Alloalcanivorax</taxon>
    </lineage>
</organism>
<protein>
    <submittedName>
        <fullName evidence="1">Uncharacterized protein</fullName>
    </submittedName>
</protein>
<evidence type="ECO:0000313" key="1">
    <source>
        <dbReference type="EMBL" id="MBF5056212.1"/>
    </source>
</evidence>
<sequence length="146" mass="15836">MFTLEVHLAGDTWVVFQQEDPSAPELGRHAGTLAGSLLAVFGAGRERPRRFYCPLAGQPTGAGEAAQALRAFVAGLARRQGGERVLMCLDENLAGALFEQPRYQPFQLGDLPALVVSSLEEMLAEPVRHKRDSWRAMVTEGFGGRG</sequence>
<evidence type="ECO:0000313" key="2">
    <source>
        <dbReference type="Proteomes" id="UP000662703"/>
    </source>
</evidence>
<dbReference type="EMBL" id="ARXX01000018">
    <property type="protein sequence ID" value="MBF5056212.1"/>
    <property type="molecule type" value="Genomic_DNA"/>
</dbReference>
<dbReference type="Proteomes" id="UP000662703">
    <property type="component" value="Unassembled WGS sequence"/>
</dbReference>
<name>A0ABS0ARF8_9GAMM</name>
<proteinExistence type="predicted"/>